<evidence type="ECO:0000256" key="1">
    <source>
        <dbReference type="ARBA" id="ARBA00022737"/>
    </source>
</evidence>
<evidence type="ECO:0000259" key="2">
    <source>
        <dbReference type="PROSITE" id="PS50837"/>
    </source>
</evidence>
<dbReference type="InterPro" id="IPR007111">
    <property type="entry name" value="NACHT_NTPase"/>
</dbReference>
<organism evidence="3 4">
    <name type="scientific">Madurella fahalii</name>
    <dbReference type="NCBI Taxonomy" id="1157608"/>
    <lineage>
        <taxon>Eukaryota</taxon>
        <taxon>Fungi</taxon>
        <taxon>Dikarya</taxon>
        <taxon>Ascomycota</taxon>
        <taxon>Pezizomycotina</taxon>
        <taxon>Sordariomycetes</taxon>
        <taxon>Sordariomycetidae</taxon>
        <taxon>Sordariales</taxon>
        <taxon>Sordariales incertae sedis</taxon>
        <taxon>Madurella</taxon>
    </lineage>
</organism>
<dbReference type="InterPro" id="IPR056125">
    <property type="entry name" value="DUF7708"/>
</dbReference>
<dbReference type="InterPro" id="IPR036770">
    <property type="entry name" value="Ankyrin_rpt-contain_sf"/>
</dbReference>
<dbReference type="EMBL" id="BAAFSV010000005">
    <property type="protein sequence ID" value="GAB1319448.1"/>
    <property type="molecule type" value="Genomic_DNA"/>
</dbReference>
<keyword evidence="4" id="KW-1185">Reference proteome</keyword>
<dbReference type="GeneID" id="98180400"/>
<dbReference type="Pfam" id="PF24809">
    <property type="entry name" value="DUF7708"/>
    <property type="match status" value="1"/>
</dbReference>
<accession>A0ABQ0GNY5</accession>
<name>A0ABQ0GNY5_9PEZI</name>
<gene>
    <name evidence="3" type="ORF">MFIFM68171_09658</name>
</gene>
<dbReference type="PANTHER" id="PTHR10039">
    <property type="entry name" value="AMELOGENIN"/>
    <property type="match status" value="1"/>
</dbReference>
<dbReference type="InterPro" id="IPR027417">
    <property type="entry name" value="P-loop_NTPase"/>
</dbReference>
<dbReference type="SUPFAM" id="SSF48403">
    <property type="entry name" value="Ankyrin repeat"/>
    <property type="match status" value="1"/>
</dbReference>
<evidence type="ECO:0000313" key="3">
    <source>
        <dbReference type="EMBL" id="GAB1319448.1"/>
    </source>
</evidence>
<dbReference type="Gene3D" id="3.40.50.300">
    <property type="entry name" value="P-loop containing nucleotide triphosphate hydrolases"/>
    <property type="match status" value="1"/>
</dbReference>
<dbReference type="RefSeq" id="XP_070921178.1">
    <property type="nucleotide sequence ID" value="XM_071065077.1"/>
</dbReference>
<dbReference type="Pfam" id="PF22939">
    <property type="entry name" value="WHD_GPIID"/>
    <property type="match status" value="1"/>
</dbReference>
<protein>
    <recommendedName>
        <fullName evidence="2">NACHT domain-containing protein</fullName>
    </recommendedName>
</protein>
<dbReference type="PANTHER" id="PTHR10039:SF14">
    <property type="entry name" value="NACHT DOMAIN-CONTAINING PROTEIN"/>
    <property type="match status" value="1"/>
</dbReference>
<keyword evidence="1" id="KW-0677">Repeat</keyword>
<reference evidence="3 4" key="1">
    <citation type="submission" date="2024-09" db="EMBL/GenBank/DDBJ databases">
        <title>Itraconazole resistance in Madurella fahalii resulting from another homologue of gene encoding cytochrome P450 14-alpha sterol demethylase (CYP51).</title>
        <authorList>
            <person name="Yoshioka I."/>
            <person name="Fahal A.H."/>
            <person name="Kaneko S."/>
            <person name="Yaguchi T."/>
        </authorList>
    </citation>
    <scope>NUCLEOTIDE SEQUENCE [LARGE SCALE GENOMIC DNA]</scope>
    <source>
        <strain evidence="3 4">IFM 68171</strain>
    </source>
</reference>
<dbReference type="InterPro" id="IPR056884">
    <property type="entry name" value="NPHP3-like_N"/>
</dbReference>
<feature type="domain" description="NACHT" evidence="2">
    <location>
        <begin position="280"/>
        <end position="420"/>
    </location>
</feature>
<proteinExistence type="predicted"/>
<evidence type="ECO:0000313" key="4">
    <source>
        <dbReference type="Proteomes" id="UP001628179"/>
    </source>
</evidence>
<dbReference type="Pfam" id="PF24883">
    <property type="entry name" value="NPHP3_N"/>
    <property type="match status" value="1"/>
</dbReference>
<dbReference type="Gene3D" id="1.25.40.20">
    <property type="entry name" value="Ankyrin repeat-containing domain"/>
    <property type="match status" value="1"/>
</dbReference>
<dbReference type="PROSITE" id="PS50837">
    <property type="entry name" value="NACHT"/>
    <property type="match status" value="1"/>
</dbReference>
<dbReference type="SUPFAM" id="SSF52540">
    <property type="entry name" value="P-loop containing nucleoside triphosphate hydrolases"/>
    <property type="match status" value="1"/>
</dbReference>
<sequence length="1191" mass="135882">MATSINPIQSTFERAVLEFKKDLNDDEIYDKISQATTIDQVYAETDKLQAEQAENGHLRHLSKIEPYLTRLDDYAQAIGIFVQAKPDILALIWGPIVLLLQWANVLKASFDAIVDAAAEIGIALPEFKQAALLFRENDRIGDVLLFFFKDIIGFYSIALRFFRLPRWRYVFEVLWPQYRDKIKVVKKNIERHTLLMRRDVQSEHIQQQYEARVRALEHFDVTERAHRRQEYQSITINMRPELYDDKLYWVQSRVCQGTGKWLLKSPAFTEWLDGSERSKRCLWLQGIPGSGKTFLASTVIQSARDRGKALFVFLTYTLADKTTALSVLHSLIFQLASQDEMLQSVVCGSSRETLKNSLDAAQKLLCDLLLTCAGPVYIMVDGLDEIGELERCLLVKRLKILLEASEELRVCFSSRPEADLKMCLAEQPKSTLRVDAENAGSIQVFVSRWTEDWVRECHASEEFAAEIRRLLASLAWKSKGMFLYANVVLRSVEFMDSISEIENELRVLPEDLNAAYERIFQRINGLQSTLKEKTRKLLGWIACTPTPLTPQEIQHALTIRSGDREGKSPLLADLRLDKVCGPIVEVVDDYIQFVHFTVKEYISSPRIVECIDIRASILSLATCCITYFCQQHHDPELLLEEISDNALKRKYVFHEYAIINWIKLVERASQLTPDTTAASDLTRALGILLEDRGNPCYIGDFESSQPAFKPLKGASPELHAMLDKVYQFRREYSASQHKRQAGSSWIDLDPLTISKTSVQIHEAVDSLLDCRDRSVNSCDLCDHCRLRSIYGARPFKCSFVDCRYRRLGFETRAARQSHEKYHDRPWKCSVPTCEFATGGFLSRSMRDDHLDRYHQKRETDHIPRATQPGLDPDEIQPLLFDLIQTDNVEAVRALLPFWNTWRHIDAEAELLRLAASVGSPTLVDMLLSANFQFYRYIHINESLLEISKIAADHSNIETLAYALKRSATSDKTSTICSKIFSNILDSDSEEAYDLWEGYVDDELKLRHTTPGYHASQFASYRILQKTAGHPDRTQTVLNLWTKKSILEAMGQTYCGDTLVAVAQTNCSIEMTKRLLKIGIGVDHRRSSKYLSALHHAARKTSAEAAELAKFLLLCGADPQLTAERSKTRISDEKGAKNISKHLGVTWDELVVQTKKQREEVLSRRGLKPDSEEALNEFARLVTSHQDAYTGS</sequence>
<comment type="caution">
    <text evidence="3">The sequence shown here is derived from an EMBL/GenBank/DDBJ whole genome shotgun (WGS) entry which is preliminary data.</text>
</comment>
<dbReference type="InterPro" id="IPR054471">
    <property type="entry name" value="GPIID_WHD"/>
</dbReference>
<dbReference type="Proteomes" id="UP001628179">
    <property type="component" value="Unassembled WGS sequence"/>
</dbReference>